<proteinExistence type="predicted"/>
<evidence type="ECO:0000313" key="3">
    <source>
        <dbReference type="EMBL" id="KIM56284.1"/>
    </source>
</evidence>
<keyword evidence="4" id="KW-1185">Reference proteome</keyword>
<gene>
    <name evidence="3" type="ORF">SCLCIDRAFT_245909</name>
</gene>
<dbReference type="PANTHER" id="PTHR10039">
    <property type="entry name" value="AMELOGENIN"/>
    <property type="match status" value="1"/>
</dbReference>
<protein>
    <recommendedName>
        <fullName evidence="2">Nephrocystin 3-like N-terminal domain-containing protein</fullName>
    </recommendedName>
</protein>
<accession>A0A0C3DIX6</accession>
<dbReference type="OrthoDB" id="3267051at2759"/>
<evidence type="ECO:0000313" key="4">
    <source>
        <dbReference type="Proteomes" id="UP000053989"/>
    </source>
</evidence>
<dbReference type="EMBL" id="KN822119">
    <property type="protein sequence ID" value="KIM56284.1"/>
    <property type="molecule type" value="Genomic_DNA"/>
</dbReference>
<organism evidence="3 4">
    <name type="scientific">Scleroderma citrinum Foug A</name>
    <dbReference type="NCBI Taxonomy" id="1036808"/>
    <lineage>
        <taxon>Eukaryota</taxon>
        <taxon>Fungi</taxon>
        <taxon>Dikarya</taxon>
        <taxon>Basidiomycota</taxon>
        <taxon>Agaricomycotina</taxon>
        <taxon>Agaricomycetes</taxon>
        <taxon>Agaricomycetidae</taxon>
        <taxon>Boletales</taxon>
        <taxon>Sclerodermatineae</taxon>
        <taxon>Sclerodermataceae</taxon>
        <taxon>Scleroderma</taxon>
    </lineage>
</organism>
<name>A0A0C3DIX6_9AGAM</name>
<dbReference type="SUPFAM" id="SSF52540">
    <property type="entry name" value="P-loop containing nucleoside triphosphate hydrolases"/>
    <property type="match status" value="1"/>
</dbReference>
<dbReference type="Proteomes" id="UP000053989">
    <property type="component" value="Unassembled WGS sequence"/>
</dbReference>
<dbReference type="HOGENOM" id="CLU_000288_6_0_1"/>
<reference evidence="3 4" key="1">
    <citation type="submission" date="2014-04" db="EMBL/GenBank/DDBJ databases">
        <authorList>
            <consortium name="DOE Joint Genome Institute"/>
            <person name="Kuo A."/>
            <person name="Kohler A."/>
            <person name="Nagy L.G."/>
            <person name="Floudas D."/>
            <person name="Copeland A."/>
            <person name="Barry K.W."/>
            <person name="Cichocki N."/>
            <person name="Veneault-Fourrey C."/>
            <person name="LaButti K."/>
            <person name="Lindquist E.A."/>
            <person name="Lipzen A."/>
            <person name="Lundell T."/>
            <person name="Morin E."/>
            <person name="Murat C."/>
            <person name="Sun H."/>
            <person name="Tunlid A."/>
            <person name="Henrissat B."/>
            <person name="Grigoriev I.V."/>
            <person name="Hibbett D.S."/>
            <person name="Martin F."/>
            <person name="Nordberg H.P."/>
            <person name="Cantor M.N."/>
            <person name="Hua S.X."/>
        </authorList>
    </citation>
    <scope>NUCLEOTIDE SEQUENCE [LARGE SCALE GENOMIC DNA]</scope>
    <source>
        <strain evidence="3 4">Foug A</strain>
    </source>
</reference>
<dbReference type="AlphaFoldDB" id="A0A0C3DIX6"/>
<reference evidence="4" key="2">
    <citation type="submission" date="2015-01" db="EMBL/GenBank/DDBJ databases">
        <title>Evolutionary Origins and Diversification of the Mycorrhizal Mutualists.</title>
        <authorList>
            <consortium name="DOE Joint Genome Institute"/>
            <consortium name="Mycorrhizal Genomics Consortium"/>
            <person name="Kohler A."/>
            <person name="Kuo A."/>
            <person name="Nagy L.G."/>
            <person name="Floudas D."/>
            <person name="Copeland A."/>
            <person name="Barry K.W."/>
            <person name="Cichocki N."/>
            <person name="Veneault-Fourrey C."/>
            <person name="LaButti K."/>
            <person name="Lindquist E.A."/>
            <person name="Lipzen A."/>
            <person name="Lundell T."/>
            <person name="Morin E."/>
            <person name="Murat C."/>
            <person name="Riley R."/>
            <person name="Ohm R."/>
            <person name="Sun H."/>
            <person name="Tunlid A."/>
            <person name="Henrissat B."/>
            <person name="Grigoriev I.V."/>
            <person name="Hibbett D.S."/>
            <person name="Martin F."/>
        </authorList>
    </citation>
    <scope>NUCLEOTIDE SEQUENCE [LARGE SCALE GENOMIC DNA]</scope>
    <source>
        <strain evidence="4">Foug A</strain>
    </source>
</reference>
<dbReference type="STRING" id="1036808.A0A0C3DIX6"/>
<evidence type="ECO:0000259" key="2">
    <source>
        <dbReference type="Pfam" id="PF24883"/>
    </source>
</evidence>
<keyword evidence="1" id="KW-0677">Repeat</keyword>
<sequence>MALSALSEASKLILSQANLDKSIASLLFRVGQTYELILENNSSSTINATKDVLVQIAQIIRECAIFVSEYSETTSFWRRLRKNVFTETDAKVANYNSKLDELMQDLRDRALLNVQGGIQEIRQGIKEIGEDLSLDFLICPSQVGPVKEKKCLDGTRTEILNEILDWINDTDTATPPILWLHGQAGRGKSAIAHTIALQAQKLGIFGSFFCFSRARQHEGLHVKLFMTIARDLADRDLRLRPILARVIANDHSLRDTASIADQWEKFILGPLSQLEGAISRNVVVVIDALDESGAEATRRGILRILAARDAKLPANIRIVLTSRPIMDIRQALLDRQHVQTRSLDDIEAGSVTRDITHYISTTLSELGAAFTDKDVEHLAAKSNGLFEWARLACEYLRPRFGVEPEDCFREITSHGVGDARTLLDEMYTTFLKDLTQGSPLDKFRSVMRQILWSKEPLSISALDSMRCKFTRKDDRFSVRIILGYMAS</sequence>
<dbReference type="Gene3D" id="3.40.50.300">
    <property type="entry name" value="P-loop containing nucleotide triphosphate hydrolases"/>
    <property type="match status" value="1"/>
</dbReference>
<dbReference type="InParanoid" id="A0A0C3DIX6"/>
<dbReference type="PANTHER" id="PTHR10039:SF14">
    <property type="entry name" value="NACHT DOMAIN-CONTAINING PROTEIN"/>
    <property type="match status" value="1"/>
</dbReference>
<dbReference type="InterPro" id="IPR027417">
    <property type="entry name" value="P-loop_NTPase"/>
</dbReference>
<evidence type="ECO:0000256" key="1">
    <source>
        <dbReference type="ARBA" id="ARBA00022737"/>
    </source>
</evidence>
<feature type="domain" description="Nephrocystin 3-like N-terminal" evidence="2">
    <location>
        <begin position="158"/>
        <end position="323"/>
    </location>
</feature>
<dbReference type="InterPro" id="IPR056884">
    <property type="entry name" value="NPHP3-like_N"/>
</dbReference>
<feature type="non-terminal residue" evidence="3">
    <location>
        <position position="487"/>
    </location>
</feature>
<dbReference type="Pfam" id="PF24883">
    <property type="entry name" value="NPHP3_N"/>
    <property type="match status" value="1"/>
</dbReference>